<evidence type="ECO:0000313" key="2">
    <source>
        <dbReference type="EMBL" id="TSC90679.1"/>
    </source>
</evidence>
<dbReference type="InterPro" id="IPR011042">
    <property type="entry name" value="6-blade_b-propeller_TolB-like"/>
</dbReference>
<accession>A0A554LDF6</accession>
<name>A0A554LDF6_9BACT</name>
<dbReference type="Gene3D" id="2.120.10.30">
    <property type="entry name" value="TolB, C-terminal domain"/>
    <property type="match status" value="1"/>
</dbReference>
<sequence>STPGVKIMLNNKSAAAGINKIRPGEYDLKIEKEGFVPYAKKVEVKYFKKTTLSIILKEMPAITSLYEGEANYLGYNQESDLYLFYVPAESAFYRVSSGAPILTTPSQIKNVVDVIWNPDRLTAVLKIKNDDAVLSGTPFYRPDFPQGAITTFLYDFGRYDLLHQKAHFWGIGIGDIEFTPKGDQVAYYFEPGTGEKSLVIANKDNSAMNRIADLRSLTNPTVSWSSDLKNIVLVNKSTAYETNKVYNFNLIEKTLSPLTETGDNLSAIFDPSGEKIIYSTYSSDPDYSNSSLLSLMDKDGQNKKEFKVRSNIQQTAVNQTLGLIALSENEKDKYLPISINLSDLKKIDYVFSGEITAPISLEYIEAKNSIIFIDQNKAKLLFLTSNEYE</sequence>
<dbReference type="Pfam" id="PF08308">
    <property type="entry name" value="PEGA"/>
    <property type="match status" value="1"/>
</dbReference>
<comment type="caution">
    <text evidence="2">The sequence shown here is derived from an EMBL/GenBank/DDBJ whole genome shotgun (WGS) entry which is preliminary data.</text>
</comment>
<proteinExistence type="predicted"/>
<dbReference type="EMBL" id="VMGH01000069">
    <property type="protein sequence ID" value="TSC90679.1"/>
    <property type="molecule type" value="Genomic_DNA"/>
</dbReference>
<evidence type="ECO:0000259" key="1">
    <source>
        <dbReference type="Pfam" id="PF08308"/>
    </source>
</evidence>
<dbReference type="InterPro" id="IPR013229">
    <property type="entry name" value="PEGA"/>
</dbReference>
<dbReference type="Proteomes" id="UP000318296">
    <property type="component" value="Unassembled WGS sequence"/>
</dbReference>
<feature type="domain" description="PEGA" evidence="1">
    <location>
        <begin position="18"/>
        <end position="57"/>
    </location>
</feature>
<feature type="non-terminal residue" evidence="2">
    <location>
        <position position="1"/>
    </location>
</feature>
<organism evidence="2 3">
    <name type="scientific">Candidatus Berkelbacteria bacterium Licking1014_96</name>
    <dbReference type="NCBI Taxonomy" id="2017149"/>
    <lineage>
        <taxon>Bacteria</taxon>
        <taxon>Candidatus Berkelbacteria</taxon>
    </lineage>
</organism>
<gene>
    <name evidence="2" type="ORF">CEN92_428</name>
</gene>
<dbReference type="AlphaFoldDB" id="A0A554LDF6"/>
<evidence type="ECO:0000313" key="3">
    <source>
        <dbReference type="Proteomes" id="UP000318296"/>
    </source>
</evidence>
<reference evidence="2 3" key="1">
    <citation type="submission" date="2017-07" db="EMBL/GenBank/DDBJ databases">
        <title>Mechanisms for carbon and nitrogen cycling indicate functional differentiation within the Candidate Phyla Radiation.</title>
        <authorList>
            <person name="Danczak R.E."/>
            <person name="Johnston M.D."/>
            <person name="Kenah C."/>
            <person name="Slattery M."/>
            <person name="Wrighton K.C."/>
            <person name="Wilkins M.J."/>
        </authorList>
    </citation>
    <scope>NUCLEOTIDE SEQUENCE [LARGE SCALE GENOMIC DNA]</scope>
    <source>
        <strain evidence="2">Licking1014_96</strain>
    </source>
</reference>
<dbReference type="SUPFAM" id="SSF82171">
    <property type="entry name" value="DPP6 N-terminal domain-like"/>
    <property type="match status" value="1"/>
</dbReference>
<protein>
    <recommendedName>
        <fullName evidence="1">PEGA domain-containing protein</fullName>
    </recommendedName>
</protein>